<organism evidence="11 12">
    <name type="scientific">Hypsibius exemplaris</name>
    <name type="common">Freshwater tardigrade</name>
    <dbReference type="NCBI Taxonomy" id="2072580"/>
    <lineage>
        <taxon>Eukaryota</taxon>
        <taxon>Metazoa</taxon>
        <taxon>Ecdysozoa</taxon>
        <taxon>Tardigrada</taxon>
        <taxon>Eutardigrada</taxon>
        <taxon>Parachela</taxon>
        <taxon>Hypsibioidea</taxon>
        <taxon>Hypsibiidae</taxon>
        <taxon>Hypsibius</taxon>
    </lineage>
</organism>
<evidence type="ECO:0000256" key="2">
    <source>
        <dbReference type="ARBA" id="ARBA00022737"/>
    </source>
</evidence>
<dbReference type="InterPro" id="IPR001609">
    <property type="entry name" value="Myosin_head_motor_dom-like"/>
</dbReference>
<dbReference type="GO" id="GO:0030048">
    <property type="term" value="P:actin filament-based movement"/>
    <property type="evidence" value="ECO:0007669"/>
    <property type="project" value="TreeGrafter"/>
</dbReference>
<dbReference type="SMART" id="SM00242">
    <property type="entry name" value="MYSc"/>
    <property type="match status" value="1"/>
</dbReference>
<dbReference type="GO" id="GO:0005737">
    <property type="term" value="C:cytoplasm"/>
    <property type="evidence" value="ECO:0007669"/>
    <property type="project" value="TreeGrafter"/>
</dbReference>
<comment type="caution">
    <text evidence="11">The sequence shown here is derived from an EMBL/GenBank/DDBJ whole genome shotgun (WGS) entry which is preliminary data.</text>
</comment>
<evidence type="ECO:0000256" key="3">
    <source>
        <dbReference type="ARBA" id="ARBA00022741"/>
    </source>
</evidence>
<dbReference type="PRINTS" id="PR00193">
    <property type="entry name" value="MYOSINHEAVY"/>
</dbReference>
<keyword evidence="7 8" id="KW-0009">Actin-binding</keyword>
<dbReference type="PROSITE" id="PS50096">
    <property type="entry name" value="IQ"/>
    <property type="match status" value="1"/>
</dbReference>
<evidence type="ECO:0000313" key="12">
    <source>
        <dbReference type="Proteomes" id="UP000192578"/>
    </source>
</evidence>
<feature type="domain" description="TH1" evidence="10">
    <location>
        <begin position="876"/>
        <end position="1066"/>
    </location>
</feature>
<gene>
    <name evidence="11" type="ORF">BV898_04032</name>
</gene>
<dbReference type="GO" id="GO:0007368">
    <property type="term" value="P:determination of left/right symmetry"/>
    <property type="evidence" value="ECO:0007669"/>
    <property type="project" value="UniProtKB-ARBA"/>
</dbReference>
<dbReference type="FunFam" id="1.20.58.530:FF:000004">
    <property type="entry name" value="Unconventional myosin ID"/>
    <property type="match status" value="1"/>
</dbReference>
<evidence type="ECO:0000256" key="8">
    <source>
        <dbReference type="PROSITE-ProRule" id="PRU00782"/>
    </source>
</evidence>
<evidence type="ECO:0000256" key="6">
    <source>
        <dbReference type="ARBA" id="ARBA00023175"/>
    </source>
</evidence>
<evidence type="ECO:0000313" key="11">
    <source>
        <dbReference type="EMBL" id="OQV22185.1"/>
    </source>
</evidence>
<evidence type="ECO:0000256" key="7">
    <source>
        <dbReference type="ARBA" id="ARBA00023203"/>
    </source>
</evidence>
<dbReference type="PROSITE" id="PS51757">
    <property type="entry name" value="TH1"/>
    <property type="match status" value="1"/>
</dbReference>
<dbReference type="PROSITE" id="PS51456">
    <property type="entry name" value="MYOSIN_MOTOR"/>
    <property type="match status" value="1"/>
</dbReference>
<dbReference type="SUPFAM" id="SSF52540">
    <property type="entry name" value="P-loop containing nucleoside triphosphate hydrolases"/>
    <property type="match status" value="1"/>
</dbReference>
<feature type="region of interest" description="Actin-binding" evidence="8">
    <location>
        <begin position="598"/>
        <end position="620"/>
    </location>
</feature>
<dbReference type="Proteomes" id="UP000192578">
    <property type="component" value="Unassembled WGS sequence"/>
</dbReference>
<dbReference type="Pfam" id="PF00612">
    <property type="entry name" value="IQ"/>
    <property type="match status" value="1"/>
</dbReference>
<dbReference type="GO" id="GO:0000146">
    <property type="term" value="F:microfilament motor activity"/>
    <property type="evidence" value="ECO:0007669"/>
    <property type="project" value="TreeGrafter"/>
</dbReference>
<dbReference type="Gene3D" id="3.40.850.10">
    <property type="entry name" value="Kinesin motor domain"/>
    <property type="match status" value="1"/>
</dbReference>
<proteinExistence type="inferred from homology"/>
<dbReference type="EMBL" id="MTYJ01000019">
    <property type="protein sequence ID" value="OQV22185.1"/>
    <property type="molecule type" value="Genomic_DNA"/>
</dbReference>
<dbReference type="FunFam" id="3.40.850.10:FF:000101">
    <property type="entry name" value="Slow myosin heavy chain 2"/>
    <property type="match status" value="1"/>
</dbReference>
<evidence type="ECO:0000259" key="9">
    <source>
        <dbReference type="PROSITE" id="PS51456"/>
    </source>
</evidence>
<keyword evidence="5 8" id="KW-0518">Myosin</keyword>
<dbReference type="Pfam" id="PF00063">
    <property type="entry name" value="Myosin_head"/>
    <property type="match status" value="1"/>
</dbReference>
<dbReference type="OrthoDB" id="6108017at2759"/>
<dbReference type="PANTHER" id="PTHR13140:SF679">
    <property type="entry name" value="UNCONVENTIONAL MYOSIN IC"/>
    <property type="match status" value="1"/>
</dbReference>
<dbReference type="InterPro" id="IPR027417">
    <property type="entry name" value="P-loop_NTPase"/>
</dbReference>
<reference evidence="12" key="1">
    <citation type="submission" date="2017-01" db="EMBL/GenBank/DDBJ databases">
        <title>Comparative genomics of anhydrobiosis in the tardigrade Hypsibius dujardini.</title>
        <authorList>
            <person name="Yoshida Y."/>
            <person name="Koutsovoulos G."/>
            <person name="Laetsch D."/>
            <person name="Stevens L."/>
            <person name="Kumar S."/>
            <person name="Horikawa D."/>
            <person name="Ishino K."/>
            <person name="Komine S."/>
            <person name="Tomita M."/>
            <person name="Blaxter M."/>
            <person name="Arakawa K."/>
        </authorList>
    </citation>
    <scope>NUCLEOTIDE SEQUENCE [LARGE SCALE GENOMIC DNA]</scope>
    <source>
        <strain evidence="12">Z151</strain>
    </source>
</reference>
<keyword evidence="12" id="KW-1185">Reference proteome</keyword>
<dbReference type="FunFam" id="1.10.10.820:FF:000001">
    <property type="entry name" value="Myosin heavy chain"/>
    <property type="match status" value="1"/>
</dbReference>
<dbReference type="GO" id="GO:0007015">
    <property type="term" value="P:actin filament organization"/>
    <property type="evidence" value="ECO:0007669"/>
    <property type="project" value="TreeGrafter"/>
</dbReference>
<dbReference type="InterPro" id="IPR036072">
    <property type="entry name" value="MYSc_Myo1"/>
</dbReference>
<sequence length="1066" mass="122154">MLRVLRTTRKDGPLFCIMPTCLFRALPNQGVRYSSMENAFQHRRTVGVEDFVLLDDYRSENAFVDNLKKRFQEDLIYTYIGSVLVSVNPYKELPIYDARHMERYRGQNFYELPPHVFAIADTAYRAVVQERRDECILISGESGSGKTEASKKILQFIAQASRHAGSVDDVKEKLLACNPLFEAFGNAKTTRNDNSSRFGKYMDIEVGVQGYPIGGHVLDYLLERTRVVFQTPGERNFHIFYQMLSGCDRKTLDNLKLTGDWRDYAYLNQGAKKIDTSNEDSLQRQWKKEFSDNLQSLDAINFTGKEREELFTTVAAILHLGNVRFVEGGDYAQLTNPEVVSTVAQLLGCARDDLIQALTHRGVHARQDKVLAKNNREQATTSRDSLAKAVYAKTFDWLVKRVNKALASTEKSKSAVIGLLDIYGFEVFERNSFEQFCINYCNEKLQQLFIELTLRSEQEEYVSEGISWEAVDYFDNQIICDMIETKPIGLIPLMDDECLRPGNATDMTYLEKMREKLPRHRHLLIRKDTNEFVVKHYAGDVVYSVLGFLEKNGELLHRDLKELVISSNNTILRAAFTAEEATSLKRSFSTATQFKHSLAQLMVILKSKDPFYIRCIRPNDTKSPRVLSETIVRHQVKYLGLLENLRVRRAGYAYRRPYDTFLKRYKSLCPATWPSYSVAFKEGVELILQQLNVPPESYALGKTKLFVRLPQTIFAIEDAFQQRKNELITKIIAVWRGQRQQKLYRQAKQNIIVAQAQVRGFLARKHAAERKHAVTKLREFIKGFIMRNGELSEANRKFWLQTRMNYLNTLAKKPLPKTVLDKSWPDCPPSMKQTSDLLRALHMKNRILKYCKACSAAKKALMEEKVTAEKLFKGKKALYPSTVPKMFVPARLNVDEHTKDRMVYFENNLRMPKEQTIYATDCVKFDRSGFKRRDRTLVLTTQQLYLLEPHKAEFKKKKAYPLAGVSHIIVSSNKDSVAIISVISTESGNKPAQKDDYIFHFPNVVEFVTKFVDQTGKSGVLEIIPSGKRELTKNGTANGSSLVQFGVGEVEHITPVKKSLQVVAQG</sequence>
<protein>
    <submittedName>
        <fullName evidence="11">Unconventional myosin-Ic</fullName>
    </submittedName>
</protein>
<feature type="binding site" evidence="8">
    <location>
        <begin position="140"/>
        <end position="147"/>
    </location>
    <ligand>
        <name>ATP</name>
        <dbReference type="ChEBI" id="CHEBI:30616"/>
    </ligand>
</feature>
<dbReference type="GO" id="GO:0006897">
    <property type="term" value="P:endocytosis"/>
    <property type="evidence" value="ECO:0007669"/>
    <property type="project" value="TreeGrafter"/>
</dbReference>
<dbReference type="Gene3D" id="1.10.10.820">
    <property type="match status" value="1"/>
</dbReference>
<dbReference type="InterPro" id="IPR010926">
    <property type="entry name" value="Myosin_TH1"/>
</dbReference>
<name>A0A1W0X3U4_HYPEX</name>
<dbReference type="Gene3D" id="1.20.58.530">
    <property type="match status" value="1"/>
</dbReference>
<dbReference type="GO" id="GO:0005902">
    <property type="term" value="C:microvillus"/>
    <property type="evidence" value="ECO:0007669"/>
    <property type="project" value="TreeGrafter"/>
</dbReference>
<dbReference type="GO" id="GO:0005886">
    <property type="term" value="C:plasma membrane"/>
    <property type="evidence" value="ECO:0007669"/>
    <property type="project" value="TreeGrafter"/>
</dbReference>
<dbReference type="PANTHER" id="PTHR13140">
    <property type="entry name" value="MYOSIN"/>
    <property type="match status" value="1"/>
</dbReference>
<dbReference type="GO" id="GO:0016459">
    <property type="term" value="C:myosin complex"/>
    <property type="evidence" value="ECO:0007669"/>
    <property type="project" value="UniProtKB-KW"/>
</dbReference>
<dbReference type="Gene3D" id="1.20.5.4820">
    <property type="match status" value="1"/>
</dbReference>
<dbReference type="InterPro" id="IPR000048">
    <property type="entry name" value="IQ_motif_EF-hand-BS"/>
</dbReference>
<dbReference type="SMART" id="SM00015">
    <property type="entry name" value="IQ"/>
    <property type="match status" value="3"/>
</dbReference>
<feature type="domain" description="Myosin motor" evidence="9">
    <location>
        <begin position="47"/>
        <end position="721"/>
    </location>
</feature>
<keyword evidence="6 8" id="KW-0505">Motor protein</keyword>
<comment type="similarity">
    <text evidence="1 8">Belongs to the TRAFAC class myosin-kinesin ATPase superfamily. Myosin family.</text>
</comment>
<dbReference type="GO" id="GO:0051015">
    <property type="term" value="F:actin filament binding"/>
    <property type="evidence" value="ECO:0007669"/>
    <property type="project" value="TreeGrafter"/>
</dbReference>
<dbReference type="InterPro" id="IPR036961">
    <property type="entry name" value="Kinesin_motor_dom_sf"/>
</dbReference>
<dbReference type="GO" id="GO:0005524">
    <property type="term" value="F:ATP binding"/>
    <property type="evidence" value="ECO:0007669"/>
    <property type="project" value="UniProtKB-UniRule"/>
</dbReference>
<evidence type="ECO:0000256" key="1">
    <source>
        <dbReference type="ARBA" id="ARBA00008314"/>
    </source>
</evidence>
<dbReference type="GO" id="GO:0005546">
    <property type="term" value="F:phosphatidylinositol-4,5-bisphosphate binding"/>
    <property type="evidence" value="ECO:0007669"/>
    <property type="project" value="UniProtKB-ARBA"/>
</dbReference>
<keyword evidence="2" id="KW-0677">Repeat</keyword>
<dbReference type="AlphaFoldDB" id="A0A1W0X3U4"/>
<accession>A0A1W0X3U4</accession>
<dbReference type="Gene3D" id="1.20.120.720">
    <property type="entry name" value="Myosin VI head, motor domain, U50 subdomain"/>
    <property type="match status" value="1"/>
</dbReference>
<dbReference type="CDD" id="cd01378">
    <property type="entry name" value="MYSc_Myo1"/>
    <property type="match status" value="1"/>
</dbReference>
<evidence type="ECO:0000256" key="5">
    <source>
        <dbReference type="ARBA" id="ARBA00023123"/>
    </source>
</evidence>
<keyword evidence="4 8" id="KW-0067">ATP-binding</keyword>
<evidence type="ECO:0000256" key="4">
    <source>
        <dbReference type="ARBA" id="ARBA00022840"/>
    </source>
</evidence>
<evidence type="ECO:0000259" key="10">
    <source>
        <dbReference type="PROSITE" id="PS51757"/>
    </source>
</evidence>
<dbReference type="Pfam" id="PF06017">
    <property type="entry name" value="Myosin_TH1"/>
    <property type="match status" value="1"/>
</dbReference>
<keyword evidence="3 8" id="KW-0547">Nucleotide-binding</keyword>